<evidence type="ECO:0000313" key="3">
    <source>
        <dbReference type="WBParaSite" id="OFLC_0001542701-mRNA-1"/>
    </source>
</evidence>
<sequence length="95" mass="11201">MESWVSDESDCEFDESTNNEEDYIFPWNCFSHLPVAKLFDDRIYPSFCIQTETGPEIDYESKSILPFLQCLCRGTMRLTVRTFLEHDIDINAMRC</sequence>
<dbReference type="AlphaFoldDB" id="A0A183I6Q4"/>
<dbReference type="EMBL" id="UZAJ01042098">
    <property type="protein sequence ID" value="VDP21765.1"/>
    <property type="molecule type" value="Genomic_DNA"/>
</dbReference>
<dbReference type="STRING" id="387005.A0A183I6Q4"/>
<dbReference type="Proteomes" id="UP000267606">
    <property type="component" value="Unassembled WGS sequence"/>
</dbReference>
<reference evidence="3" key="1">
    <citation type="submission" date="2016-06" db="UniProtKB">
        <authorList>
            <consortium name="WormBaseParasite"/>
        </authorList>
    </citation>
    <scope>IDENTIFICATION</scope>
</reference>
<dbReference type="WBParaSite" id="OFLC_0001542701-mRNA-1">
    <property type="protein sequence ID" value="OFLC_0001542701-mRNA-1"/>
    <property type="gene ID" value="OFLC_0001542701"/>
</dbReference>
<evidence type="ECO:0000313" key="1">
    <source>
        <dbReference type="EMBL" id="VDP21765.1"/>
    </source>
</evidence>
<accession>A0A183I6Q4</accession>
<proteinExistence type="predicted"/>
<reference evidence="1 2" key="2">
    <citation type="submission" date="2018-11" db="EMBL/GenBank/DDBJ databases">
        <authorList>
            <consortium name="Pathogen Informatics"/>
        </authorList>
    </citation>
    <scope>NUCLEOTIDE SEQUENCE [LARGE SCALE GENOMIC DNA]</scope>
</reference>
<organism evidence="3">
    <name type="scientific">Onchocerca flexuosa</name>
    <dbReference type="NCBI Taxonomy" id="387005"/>
    <lineage>
        <taxon>Eukaryota</taxon>
        <taxon>Metazoa</taxon>
        <taxon>Ecdysozoa</taxon>
        <taxon>Nematoda</taxon>
        <taxon>Chromadorea</taxon>
        <taxon>Rhabditida</taxon>
        <taxon>Spirurina</taxon>
        <taxon>Spiruromorpha</taxon>
        <taxon>Filarioidea</taxon>
        <taxon>Onchocercidae</taxon>
        <taxon>Onchocerca</taxon>
    </lineage>
</organism>
<evidence type="ECO:0000313" key="2">
    <source>
        <dbReference type="Proteomes" id="UP000267606"/>
    </source>
</evidence>
<name>A0A183I6Q4_9BILA</name>
<keyword evidence="2" id="KW-1185">Reference proteome</keyword>
<gene>
    <name evidence="1" type="ORF">OFLC_LOCUS15416</name>
</gene>
<protein>
    <submittedName>
        <fullName evidence="3">ANK_REP_REGION domain-containing protein</fullName>
    </submittedName>
</protein>